<dbReference type="OrthoDB" id="9775095at2"/>
<dbReference type="GO" id="GO:0015891">
    <property type="term" value="P:siderophore transport"/>
    <property type="evidence" value="ECO:0007669"/>
    <property type="project" value="InterPro"/>
</dbReference>
<dbReference type="Pfam" id="PF07715">
    <property type="entry name" value="Plug"/>
    <property type="match status" value="1"/>
</dbReference>
<dbReference type="EMBL" id="QOVI01000004">
    <property type="protein sequence ID" value="RXG13964.1"/>
    <property type="molecule type" value="Genomic_DNA"/>
</dbReference>
<evidence type="ECO:0000259" key="16">
    <source>
        <dbReference type="Pfam" id="PF00593"/>
    </source>
</evidence>
<proteinExistence type="inferred from homology"/>
<comment type="subcellular location">
    <subcellularLocation>
        <location evidence="1 14">Cell outer membrane</location>
        <topology evidence="1 14">Multi-pass membrane protein</topology>
    </subcellularLocation>
</comment>
<dbReference type="Proteomes" id="UP000289821">
    <property type="component" value="Unassembled WGS sequence"/>
</dbReference>
<feature type="domain" description="TonB-dependent receptor-like beta-barrel" evidence="16">
    <location>
        <begin position="307"/>
        <end position="778"/>
    </location>
</feature>
<dbReference type="SUPFAM" id="SSF49464">
    <property type="entry name" value="Carboxypeptidase regulatory domain-like"/>
    <property type="match status" value="1"/>
</dbReference>
<dbReference type="RefSeq" id="WP_128761395.1">
    <property type="nucleotide sequence ID" value="NZ_QOVI01000004.1"/>
</dbReference>
<dbReference type="GO" id="GO:0015344">
    <property type="term" value="F:siderophore uptake transmembrane transporter activity"/>
    <property type="evidence" value="ECO:0007669"/>
    <property type="project" value="TreeGrafter"/>
</dbReference>
<dbReference type="InterPro" id="IPR039426">
    <property type="entry name" value="TonB-dep_rcpt-like"/>
</dbReference>
<evidence type="ECO:0000256" key="6">
    <source>
        <dbReference type="ARBA" id="ARBA00022692"/>
    </source>
</evidence>
<dbReference type="PANTHER" id="PTHR32552">
    <property type="entry name" value="FERRICHROME IRON RECEPTOR-RELATED"/>
    <property type="match status" value="1"/>
</dbReference>
<dbReference type="Pfam" id="PF00593">
    <property type="entry name" value="TonB_dep_Rec_b-barrel"/>
    <property type="match status" value="1"/>
</dbReference>
<evidence type="ECO:0000259" key="17">
    <source>
        <dbReference type="Pfam" id="PF07715"/>
    </source>
</evidence>
<evidence type="ECO:0000256" key="8">
    <source>
        <dbReference type="ARBA" id="ARBA00023004"/>
    </source>
</evidence>
<dbReference type="InterPro" id="IPR010105">
    <property type="entry name" value="TonB_sidphr_rcpt"/>
</dbReference>
<dbReference type="GO" id="GO:0009279">
    <property type="term" value="C:cell outer membrane"/>
    <property type="evidence" value="ECO:0007669"/>
    <property type="project" value="UniProtKB-SubCell"/>
</dbReference>
<reference evidence="18 19" key="1">
    <citation type="submission" date="2018-07" db="EMBL/GenBank/DDBJ databases">
        <title>Leeuwenhoekiella genomics.</title>
        <authorList>
            <person name="Tahon G."/>
            <person name="Willems A."/>
        </authorList>
    </citation>
    <scope>NUCLEOTIDE SEQUENCE [LARGE SCALE GENOMIC DNA]</scope>
    <source>
        <strain evidence="18 19">R-50232</strain>
    </source>
</reference>
<evidence type="ECO:0000256" key="12">
    <source>
        <dbReference type="ARBA" id="ARBA00023170"/>
    </source>
</evidence>
<dbReference type="SUPFAM" id="SSF56935">
    <property type="entry name" value="Porins"/>
    <property type="match status" value="1"/>
</dbReference>
<comment type="similarity">
    <text evidence="2 14 15">Belongs to the TonB-dependent receptor family.</text>
</comment>
<keyword evidence="13 14" id="KW-0998">Cell outer membrane</keyword>
<comment type="caution">
    <text evidence="18">The sequence shown here is derived from an EMBL/GenBank/DDBJ whole genome shotgun (WGS) entry which is preliminary data.</text>
</comment>
<dbReference type="InterPro" id="IPR036942">
    <property type="entry name" value="Beta-barrel_TonB_sf"/>
</dbReference>
<gene>
    <name evidence="18" type="ORF">DSM04_10468</name>
</gene>
<keyword evidence="3 14" id="KW-0813">Transport</keyword>
<dbReference type="CDD" id="cd01347">
    <property type="entry name" value="ligand_gated_channel"/>
    <property type="match status" value="1"/>
</dbReference>
<dbReference type="InterPro" id="IPR012910">
    <property type="entry name" value="Plug_dom"/>
</dbReference>
<organism evidence="18 19">
    <name type="scientific">Leeuwenhoekiella aestuarii</name>
    <dbReference type="NCBI Taxonomy" id="2249426"/>
    <lineage>
        <taxon>Bacteria</taxon>
        <taxon>Pseudomonadati</taxon>
        <taxon>Bacteroidota</taxon>
        <taxon>Flavobacteriia</taxon>
        <taxon>Flavobacteriales</taxon>
        <taxon>Flavobacteriaceae</taxon>
        <taxon>Leeuwenhoekiella</taxon>
    </lineage>
</organism>
<accession>A0A4Q0NUS7</accession>
<dbReference type="Gene3D" id="2.170.130.10">
    <property type="entry name" value="TonB-dependent receptor, plug domain"/>
    <property type="match status" value="1"/>
</dbReference>
<evidence type="ECO:0000313" key="19">
    <source>
        <dbReference type="Proteomes" id="UP000289821"/>
    </source>
</evidence>
<dbReference type="Gene3D" id="2.60.40.1120">
    <property type="entry name" value="Carboxypeptidase-like, regulatory domain"/>
    <property type="match status" value="1"/>
</dbReference>
<evidence type="ECO:0000256" key="14">
    <source>
        <dbReference type="PROSITE-ProRule" id="PRU01360"/>
    </source>
</evidence>
<evidence type="ECO:0000256" key="7">
    <source>
        <dbReference type="ARBA" id="ARBA00022729"/>
    </source>
</evidence>
<feature type="domain" description="TonB-dependent receptor plug" evidence="17">
    <location>
        <begin position="134"/>
        <end position="227"/>
    </location>
</feature>
<keyword evidence="5" id="KW-0410">Iron transport</keyword>
<keyword evidence="10 15" id="KW-0798">TonB box</keyword>
<keyword evidence="7" id="KW-0732">Signal</keyword>
<dbReference type="InterPro" id="IPR037066">
    <property type="entry name" value="Plug_dom_sf"/>
</dbReference>
<keyword evidence="4 14" id="KW-1134">Transmembrane beta strand</keyword>
<evidence type="ECO:0000256" key="11">
    <source>
        <dbReference type="ARBA" id="ARBA00023136"/>
    </source>
</evidence>
<evidence type="ECO:0000256" key="3">
    <source>
        <dbReference type="ARBA" id="ARBA00022448"/>
    </source>
</evidence>
<evidence type="ECO:0000256" key="15">
    <source>
        <dbReference type="RuleBase" id="RU003357"/>
    </source>
</evidence>
<keyword evidence="9" id="KW-0406">Ion transport</keyword>
<keyword evidence="6 14" id="KW-0812">Transmembrane</keyword>
<dbReference type="Gene3D" id="2.40.170.20">
    <property type="entry name" value="TonB-dependent receptor, beta-barrel domain"/>
    <property type="match status" value="1"/>
</dbReference>
<sequence length="809" mass="90007">MKTYTFLYLLVLFNITLVSAQATMLRGKVVDPDGVPLFGANVILSENSGTTADYDGNYKFSDIPAGTYTLSVSFMGFEPQQKKIAINDQQELKINFTLTPSSEQLQEVEITGRSEKSYKNNLSFAATKTATPIKGIPQAVSYVTKEVFADQQAYRVNDIIKNISGVNMYSYYDDFTFRGFRSGETYINGLRVVGLFGPEPLLANIERVEVIKGPASAMFGNSIPGGVMNRVTKKPLAQDRKAINFTLGSFNALRTTADFTGPINEKKTLLYRLNLAYENSDSFRNLQEKKSYVIAPSISFLPTEKTRINFDLVITNFDGKLDRGQPIFGATSGSDIYSTPVSFAIGQTSDFHKTDVVYSTLSLNHQFTDNLSFNASYIKYVAQEDLEEHRTSNQFALDANGDPIPTLMGMQVITRKGQTIADNLSSYFVYKATTGALEHKLVAGFDYNEQKQPVGNAQSFARGYLLQGGGASSSAADFANFLRDENGNPVPNVPHFDLQNPTYNVARLSDYIFINSPSDPTKYYSYGIYIQDQIRWNKFQLLLGGRQEYYNDISNFDQPDEETTTQHKFLPRVGLVYEATPAINLYGTYTESFQPQGVAALNNPQAGGPFDPVTAYMVETGAKGEFFNKRLAANLAVYFIENNNILVNANDAINPDLLIQRGQEQSKGIELDINGRILPNLSLTANYAYNDARITESDNPEEIGMRKENAPLHQGGIFGKYTFTGKNLKGIGITLGSNFVGKRNTREDSLQLPSYVVADAGVSYKVDKFNIRFLVNNIFDKTHWVGGYSYTRLYPGTPRNYLLSVGYTF</sequence>
<evidence type="ECO:0000256" key="9">
    <source>
        <dbReference type="ARBA" id="ARBA00023065"/>
    </source>
</evidence>
<evidence type="ECO:0000256" key="1">
    <source>
        <dbReference type="ARBA" id="ARBA00004571"/>
    </source>
</evidence>
<keyword evidence="8" id="KW-0408">Iron</keyword>
<evidence type="ECO:0000256" key="4">
    <source>
        <dbReference type="ARBA" id="ARBA00022452"/>
    </source>
</evidence>
<evidence type="ECO:0000256" key="5">
    <source>
        <dbReference type="ARBA" id="ARBA00022496"/>
    </source>
</evidence>
<dbReference type="PANTHER" id="PTHR32552:SF68">
    <property type="entry name" value="FERRICHROME OUTER MEMBRANE TRANSPORTER_PHAGE RECEPTOR"/>
    <property type="match status" value="1"/>
</dbReference>
<dbReference type="GO" id="GO:0038023">
    <property type="term" value="F:signaling receptor activity"/>
    <property type="evidence" value="ECO:0007669"/>
    <property type="project" value="InterPro"/>
</dbReference>
<evidence type="ECO:0000313" key="18">
    <source>
        <dbReference type="EMBL" id="RXG13964.1"/>
    </source>
</evidence>
<dbReference type="PROSITE" id="PS52016">
    <property type="entry name" value="TONB_DEPENDENT_REC_3"/>
    <property type="match status" value="1"/>
</dbReference>
<dbReference type="Pfam" id="PF13715">
    <property type="entry name" value="CarbopepD_reg_2"/>
    <property type="match status" value="1"/>
</dbReference>
<evidence type="ECO:0000256" key="2">
    <source>
        <dbReference type="ARBA" id="ARBA00009810"/>
    </source>
</evidence>
<keyword evidence="11 14" id="KW-0472">Membrane</keyword>
<dbReference type="InterPro" id="IPR000531">
    <property type="entry name" value="Beta-barrel_TonB"/>
</dbReference>
<evidence type="ECO:0000256" key="13">
    <source>
        <dbReference type="ARBA" id="ARBA00023237"/>
    </source>
</evidence>
<protein>
    <submittedName>
        <fullName evidence="18">Iron complex outermembrane receptor protein</fullName>
    </submittedName>
</protein>
<dbReference type="AlphaFoldDB" id="A0A4Q0NUS7"/>
<dbReference type="InterPro" id="IPR008969">
    <property type="entry name" value="CarboxyPept-like_regulatory"/>
</dbReference>
<keyword evidence="12 18" id="KW-0675">Receptor</keyword>
<dbReference type="NCBIfam" id="TIGR01783">
    <property type="entry name" value="TonB-siderophor"/>
    <property type="match status" value="1"/>
</dbReference>
<name>A0A4Q0NUS7_9FLAO</name>
<keyword evidence="19" id="KW-1185">Reference proteome</keyword>
<evidence type="ECO:0000256" key="10">
    <source>
        <dbReference type="ARBA" id="ARBA00023077"/>
    </source>
</evidence>